<evidence type="ECO:0000313" key="2">
    <source>
        <dbReference type="EMBL" id="EQD28267.1"/>
    </source>
</evidence>
<dbReference type="InterPro" id="IPR009078">
    <property type="entry name" value="Ferritin-like_SF"/>
</dbReference>
<dbReference type="InterPro" id="IPR012348">
    <property type="entry name" value="RNR-like"/>
</dbReference>
<reference evidence="2" key="1">
    <citation type="submission" date="2013-08" db="EMBL/GenBank/DDBJ databases">
        <authorList>
            <person name="Mendez C."/>
            <person name="Richter M."/>
            <person name="Ferrer M."/>
            <person name="Sanchez J."/>
        </authorList>
    </citation>
    <scope>NUCLEOTIDE SEQUENCE</scope>
</reference>
<dbReference type="Gene3D" id="1.10.620.20">
    <property type="entry name" value="Ribonucleotide Reductase, subunit A"/>
    <property type="match status" value="1"/>
</dbReference>
<dbReference type="SMART" id="SM00746">
    <property type="entry name" value="TRASH"/>
    <property type="match status" value="1"/>
</dbReference>
<accession>T0Y8W1</accession>
<comment type="caution">
    <text evidence="2">The sequence shown here is derived from an EMBL/GenBank/DDBJ whole genome shotgun (WGS) entry which is preliminary data.</text>
</comment>
<protein>
    <submittedName>
        <fullName evidence="2">YHS domain protein</fullName>
    </submittedName>
</protein>
<organism evidence="2">
    <name type="scientific">mine drainage metagenome</name>
    <dbReference type="NCBI Taxonomy" id="410659"/>
    <lineage>
        <taxon>unclassified sequences</taxon>
        <taxon>metagenomes</taxon>
        <taxon>ecological metagenomes</taxon>
    </lineage>
</organism>
<dbReference type="AlphaFoldDB" id="T0Y8W1"/>
<evidence type="ECO:0000259" key="1">
    <source>
        <dbReference type="SMART" id="SM00746"/>
    </source>
</evidence>
<feature type="domain" description="TRASH" evidence="1">
    <location>
        <begin position="9"/>
        <end position="46"/>
    </location>
</feature>
<dbReference type="GO" id="GO:0016491">
    <property type="term" value="F:oxidoreductase activity"/>
    <property type="evidence" value="ECO:0007669"/>
    <property type="project" value="InterPro"/>
</dbReference>
<dbReference type="EMBL" id="AUZZ01010919">
    <property type="protein sequence ID" value="EQD28267.1"/>
    <property type="molecule type" value="Genomic_DNA"/>
</dbReference>
<dbReference type="InterPro" id="IPR011017">
    <property type="entry name" value="TRASH_dom"/>
</dbReference>
<reference evidence="2" key="2">
    <citation type="journal article" date="2014" name="ISME J.">
        <title>Microbial stratification in low pH oxic and suboxic macroscopic growths along an acid mine drainage.</title>
        <authorList>
            <person name="Mendez-Garcia C."/>
            <person name="Mesa V."/>
            <person name="Sprenger R.R."/>
            <person name="Richter M."/>
            <person name="Diez M.S."/>
            <person name="Solano J."/>
            <person name="Bargiela R."/>
            <person name="Golyshina O.V."/>
            <person name="Manteca A."/>
            <person name="Ramos J.L."/>
            <person name="Gallego J.R."/>
            <person name="Llorente I."/>
            <person name="Martins Dos Santos V.A."/>
            <person name="Jensen O.N."/>
            <person name="Pelaez A.I."/>
            <person name="Sanchez J."/>
            <person name="Ferrer M."/>
        </authorList>
    </citation>
    <scope>NUCLEOTIDE SEQUENCE</scope>
</reference>
<proteinExistence type="predicted"/>
<name>T0Y8W1_9ZZZZ</name>
<gene>
    <name evidence="2" type="ORF">B2A_15009</name>
</gene>
<dbReference type="InterPro" id="IPR007029">
    <property type="entry name" value="YHS_dom"/>
</dbReference>
<dbReference type="Pfam" id="PF04945">
    <property type="entry name" value="YHS"/>
    <property type="match status" value="1"/>
</dbReference>
<dbReference type="SUPFAM" id="SSF47240">
    <property type="entry name" value="Ferritin-like"/>
    <property type="match status" value="1"/>
</dbReference>
<sequence length="54" mass="6072">MYKGDTMKDVVCGMEADGNSGFSSEYNGKIYHFCSKSCKDKFDKNPAEYSNNND</sequence>